<feature type="transmembrane region" description="Helical" evidence="7">
    <location>
        <begin position="206"/>
        <end position="228"/>
    </location>
</feature>
<gene>
    <name evidence="9" type="ORF">SAMN05216562_1086</name>
</gene>
<keyword evidence="4 7" id="KW-0812">Transmembrane</keyword>
<feature type="compositionally biased region" description="Low complexity" evidence="8">
    <location>
        <begin position="410"/>
        <end position="422"/>
    </location>
</feature>
<dbReference type="Proteomes" id="UP000198658">
    <property type="component" value="Unassembled WGS sequence"/>
</dbReference>
<dbReference type="InterPro" id="IPR017039">
    <property type="entry name" value="Virul_fac_BrkB"/>
</dbReference>
<dbReference type="AlphaFoldDB" id="A0A1H3WU63"/>
<keyword evidence="2 7" id="KW-1003">Cell membrane</keyword>
<dbReference type="HAMAP" id="MF_00672">
    <property type="entry name" value="UPF0761"/>
    <property type="match status" value="1"/>
</dbReference>
<feature type="transmembrane region" description="Helical" evidence="7">
    <location>
        <begin position="234"/>
        <end position="263"/>
    </location>
</feature>
<evidence type="ECO:0000313" key="9">
    <source>
        <dbReference type="EMBL" id="SDZ89912.1"/>
    </source>
</evidence>
<feature type="transmembrane region" description="Helical" evidence="7">
    <location>
        <begin position="93"/>
        <end position="112"/>
    </location>
</feature>
<dbReference type="Pfam" id="PF03631">
    <property type="entry name" value="Virul_fac_BrkB"/>
    <property type="match status" value="1"/>
</dbReference>
<protein>
    <recommendedName>
        <fullName evidence="7">UPF0761 membrane protein SAMN05216562_1086</fullName>
    </recommendedName>
</protein>
<evidence type="ECO:0000256" key="7">
    <source>
        <dbReference type="HAMAP-Rule" id="MF_00672"/>
    </source>
</evidence>
<evidence type="ECO:0000256" key="1">
    <source>
        <dbReference type="ARBA" id="ARBA00004651"/>
    </source>
</evidence>
<keyword evidence="5 7" id="KW-1133">Transmembrane helix</keyword>
<feature type="transmembrane region" description="Helical" evidence="7">
    <location>
        <begin position="133"/>
        <end position="157"/>
    </location>
</feature>
<dbReference type="EMBL" id="FNQO01000001">
    <property type="protein sequence ID" value="SDZ89912.1"/>
    <property type="molecule type" value="Genomic_DNA"/>
</dbReference>
<dbReference type="RefSeq" id="WP_091385891.1">
    <property type="nucleotide sequence ID" value="NZ_FNQO01000001.1"/>
</dbReference>
<comment type="similarity">
    <text evidence="7">Belongs to the UPF0761 family.</text>
</comment>
<keyword evidence="3" id="KW-0997">Cell inner membrane</keyword>
<dbReference type="GO" id="GO:0005886">
    <property type="term" value="C:plasma membrane"/>
    <property type="evidence" value="ECO:0007669"/>
    <property type="project" value="UniProtKB-SubCell"/>
</dbReference>
<keyword evidence="6 7" id="KW-0472">Membrane</keyword>
<dbReference type="PANTHER" id="PTHR30213">
    <property type="entry name" value="INNER MEMBRANE PROTEIN YHJD"/>
    <property type="match status" value="1"/>
</dbReference>
<dbReference type="InterPro" id="IPR023679">
    <property type="entry name" value="UPF0761_bac"/>
</dbReference>
<evidence type="ECO:0000256" key="3">
    <source>
        <dbReference type="ARBA" id="ARBA00022519"/>
    </source>
</evidence>
<reference evidence="10" key="1">
    <citation type="submission" date="2016-10" db="EMBL/GenBank/DDBJ databases">
        <authorList>
            <person name="Varghese N."/>
            <person name="Submissions S."/>
        </authorList>
    </citation>
    <scope>NUCLEOTIDE SEQUENCE [LARGE SCALE GENOMIC DNA]</scope>
    <source>
        <strain evidence="10">CGMCC 1.10657</strain>
    </source>
</reference>
<evidence type="ECO:0000256" key="5">
    <source>
        <dbReference type="ARBA" id="ARBA00022989"/>
    </source>
</evidence>
<comment type="subcellular location">
    <subcellularLocation>
        <location evidence="1 7">Cell membrane</location>
        <topology evidence="1 7">Multi-pass membrane protein</topology>
    </subcellularLocation>
</comment>
<dbReference type="STRING" id="658218.SAMN05216562_1086"/>
<name>A0A1H3WU63_9GAMM</name>
<dbReference type="PANTHER" id="PTHR30213:SF0">
    <property type="entry name" value="UPF0761 MEMBRANE PROTEIN YIHY"/>
    <property type="match status" value="1"/>
</dbReference>
<feature type="region of interest" description="Disordered" evidence="8">
    <location>
        <begin position="405"/>
        <end position="467"/>
    </location>
</feature>
<evidence type="ECO:0000256" key="4">
    <source>
        <dbReference type="ARBA" id="ARBA00022692"/>
    </source>
</evidence>
<evidence type="ECO:0000256" key="2">
    <source>
        <dbReference type="ARBA" id="ARBA00022475"/>
    </source>
</evidence>
<organism evidence="9 10">
    <name type="scientific">Microbulbifer marinus</name>
    <dbReference type="NCBI Taxonomy" id="658218"/>
    <lineage>
        <taxon>Bacteria</taxon>
        <taxon>Pseudomonadati</taxon>
        <taxon>Pseudomonadota</taxon>
        <taxon>Gammaproteobacteria</taxon>
        <taxon>Cellvibrionales</taxon>
        <taxon>Microbulbiferaceae</taxon>
        <taxon>Microbulbifer</taxon>
    </lineage>
</organism>
<keyword evidence="10" id="KW-1185">Reference proteome</keyword>
<sequence length="467" mass="51849">MTELVHRWRRFATSLWTLFNEKNCRQSAAALTYMTLFAIVPLVTVSYAMLSLFPDFAGLESKLQEQIFSHFVPESGREVQDYINSFSAQAQRLTGAGIAILLVTSGLMLRNIEETFNAIWDIPRGRSGVSSFLLYWAILSLGPILLGAGLAATTYLISQKMFLPEGDTLGLLPIALRVLPLVFTAIAFTLLFIAVPNGRVPLRHGLVGGVVTAFAFEAAKYLFGVMVARSSVQAIYGAFAFVPLFLIWIYLMWMIVLAGCVLVRTLSVYHAATQGRKYSDVVATLVLLWEFFKKYQHGQPVRDQDISRAGIKPAQWRRIRQVLQDHKVITQTERNDFVLQRDLDTISLMDLVTWMNPAPIPRHSHRELQGHPWYGEVEQRFAEAQGFSSEQLALDLGELFRQAAEQDSSANNAADGAETGGDAAKKKSVKKNNKRGGARSGSSSGNAKDDDNSVGSLSVVSRRNKRV</sequence>
<accession>A0A1H3WU63</accession>
<evidence type="ECO:0000256" key="8">
    <source>
        <dbReference type="SAM" id="MobiDB-lite"/>
    </source>
</evidence>
<proteinExistence type="inferred from homology"/>
<feature type="transmembrane region" description="Helical" evidence="7">
    <location>
        <begin position="169"/>
        <end position="194"/>
    </location>
</feature>
<evidence type="ECO:0000256" key="6">
    <source>
        <dbReference type="ARBA" id="ARBA00023136"/>
    </source>
</evidence>
<dbReference type="OrthoDB" id="9808671at2"/>
<feature type="compositionally biased region" description="Basic residues" evidence="8">
    <location>
        <begin position="426"/>
        <end position="437"/>
    </location>
</feature>
<dbReference type="NCBIfam" id="TIGR00765">
    <property type="entry name" value="yihY_not_rbn"/>
    <property type="match status" value="1"/>
</dbReference>
<feature type="transmembrane region" description="Helical" evidence="7">
    <location>
        <begin position="30"/>
        <end position="53"/>
    </location>
</feature>
<evidence type="ECO:0000313" key="10">
    <source>
        <dbReference type="Proteomes" id="UP000198658"/>
    </source>
</evidence>